<dbReference type="AlphaFoldDB" id="A0A4R5PJG4"/>
<gene>
    <name evidence="3" type="ORF">E2A64_10340</name>
</gene>
<keyword evidence="4" id="KW-1185">Reference proteome</keyword>
<evidence type="ECO:0000313" key="4">
    <source>
        <dbReference type="Proteomes" id="UP000295131"/>
    </source>
</evidence>
<evidence type="ECO:0000313" key="3">
    <source>
        <dbReference type="EMBL" id="TDH35726.1"/>
    </source>
</evidence>
<dbReference type="EMBL" id="SMSI01000002">
    <property type="protein sequence ID" value="TDH35726.1"/>
    <property type="molecule type" value="Genomic_DNA"/>
</dbReference>
<feature type="region of interest" description="Disordered" evidence="1">
    <location>
        <begin position="410"/>
        <end position="454"/>
    </location>
</feature>
<organism evidence="3 4">
    <name type="scientific">Pseudohoeflea suaedae</name>
    <dbReference type="NCBI Taxonomy" id="877384"/>
    <lineage>
        <taxon>Bacteria</taxon>
        <taxon>Pseudomonadati</taxon>
        <taxon>Pseudomonadota</taxon>
        <taxon>Alphaproteobacteria</taxon>
        <taxon>Hyphomicrobiales</taxon>
        <taxon>Rhizobiaceae</taxon>
        <taxon>Pseudohoeflea</taxon>
    </lineage>
</organism>
<dbReference type="Pfam" id="PF20155">
    <property type="entry name" value="TMP_3"/>
    <property type="match status" value="1"/>
</dbReference>
<evidence type="ECO:0000256" key="1">
    <source>
        <dbReference type="SAM" id="MobiDB-lite"/>
    </source>
</evidence>
<comment type="caution">
    <text evidence="3">The sequence shown here is derived from an EMBL/GenBank/DDBJ whole genome shotgun (WGS) entry which is preliminary data.</text>
</comment>
<feature type="domain" description="Tape measure protein N-terminal" evidence="2">
    <location>
        <begin position="71"/>
        <end position="264"/>
    </location>
</feature>
<dbReference type="InterPro" id="IPR013491">
    <property type="entry name" value="Tape_meas_N"/>
</dbReference>
<evidence type="ECO:0000259" key="2">
    <source>
        <dbReference type="Pfam" id="PF20155"/>
    </source>
</evidence>
<dbReference type="RefSeq" id="WP_133284426.1">
    <property type="nucleotide sequence ID" value="NZ_SMSI01000002.1"/>
</dbReference>
<dbReference type="Proteomes" id="UP000295131">
    <property type="component" value="Unassembled WGS sequence"/>
</dbReference>
<protein>
    <recommendedName>
        <fullName evidence="2">Tape measure protein N-terminal domain-containing protein</fullName>
    </recommendedName>
</protein>
<reference evidence="3 4" key="1">
    <citation type="journal article" date="2013" name="Int. J. Syst. Evol. Microbiol.">
        <title>Hoeflea suaedae sp. nov., an endophytic bacterium isolated from the root of the halophyte Suaeda maritima.</title>
        <authorList>
            <person name="Chung E.J."/>
            <person name="Park J.A."/>
            <person name="Pramanik P."/>
            <person name="Bibi F."/>
            <person name="Jeon C.O."/>
            <person name="Chung Y.R."/>
        </authorList>
    </citation>
    <scope>NUCLEOTIDE SEQUENCE [LARGE SCALE GENOMIC DNA]</scope>
    <source>
        <strain evidence="3 4">YC6898</strain>
    </source>
</reference>
<sequence length="722" mass="75489">MANEIERLIVRLEVSQAKFEKQMAAASRTADRQAKRIEGRFARMSKDVGGSFSFMARAFAGGFIGYQALRGIKNLSEATTRIDNALKVAGLSGKELNDTFDQLAASAQKNGAPLEAMVTLYSRASLVQKELGVTQQELIEFTDRVGVSLRVSGQSAEAARGALLQLGQALSTGVVRAEEYNSLQEGATPILRAVAAGLKEAGGSVGALTNLVKSGKVSSEAFFRAFEAGSPILDQMASKATFTLAQASENLQTALLKTAREFNNATGAGEKFAGSINTAADAINGFDVGGFIQALRDAKSEFDTFLADIGNSDVFLKLNQAMGVVDGDGFVINVDKEQAEAKTRALEKEVETLQERIALNTRLGFDNTEALARIAEIRSALAGLQAATPDMPDTFSGVGVVEGVGPVPDEYAYTPSGGPRRGGKRRATVEPVSLSDFAPPPGKKKSGGKSKVDDYQREIEQIKERTAAIQAETAAMAGLNPLVDDYGFAVEKANAVHDLLTAAQKAGLDVTPELRANIDQLATSYAQASVDAEKLAESQDRVRESAEFSRDVTQGFISDLLRGKSAADALAGALQKIADKLLNEVLDAIFQVNSAGGGGFGGLLGGLLGGFGPSPTLFSYDGGGFTGTGARTGGVDGKGGFPAVLHPNESIIDHTKLSRSAAGVMKGDGGGVSVAMPINIDATGADAAGLARVEAAVSRLRAELPGKIVSTMKDARIRRIPT</sequence>
<proteinExistence type="predicted"/>
<dbReference type="OrthoDB" id="38641at2"/>
<dbReference type="NCBIfam" id="TIGR02675">
    <property type="entry name" value="tape_meas_nterm"/>
    <property type="match status" value="1"/>
</dbReference>
<accession>A0A4R5PJG4</accession>
<name>A0A4R5PJG4_9HYPH</name>